<evidence type="ECO:0000256" key="1">
    <source>
        <dbReference type="SAM" id="Phobius"/>
    </source>
</evidence>
<reference evidence="4" key="1">
    <citation type="journal article" date="2024" name="IScience">
        <title>Strigolactones Initiate the Formation of Haustorium-like Structures in Castilleja.</title>
        <authorList>
            <person name="Buerger M."/>
            <person name="Peterson D."/>
            <person name="Chory J."/>
        </authorList>
    </citation>
    <scope>NUCLEOTIDE SEQUENCE [LARGE SCALE GENOMIC DNA]</scope>
</reference>
<organism evidence="3 4">
    <name type="scientific">Castilleja foliolosa</name>
    <dbReference type="NCBI Taxonomy" id="1961234"/>
    <lineage>
        <taxon>Eukaryota</taxon>
        <taxon>Viridiplantae</taxon>
        <taxon>Streptophyta</taxon>
        <taxon>Embryophyta</taxon>
        <taxon>Tracheophyta</taxon>
        <taxon>Spermatophyta</taxon>
        <taxon>Magnoliopsida</taxon>
        <taxon>eudicotyledons</taxon>
        <taxon>Gunneridae</taxon>
        <taxon>Pentapetalae</taxon>
        <taxon>asterids</taxon>
        <taxon>lamiids</taxon>
        <taxon>Lamiales</taxon>
        <taxon>Orobanchaceae</taxon>
        <taxon>Pedicularideae</taxon>
        <taxon>Castillejinae</taxon>
        <taxon>Castilleja</taxon>
    </lineage>
</organism>
<name>A0ABD3DTC5_9LAMI</name>
<dbReference type="Proteomes" id="UP001632038">
    <property type="component" value="Unassembled WGS sequence"/>
</dbReference>
<keyword evidence="4" id="KW-1185">Reference proteome</keyword>
<dbReference type="PANTHER" id="PTHR47074">
    <property type="entry name" value="BNAC02G40300D PROTEIN"/>
    <property type="match status" value="1"/>
</dbReference>
<evidence type="ECO:0000313" key="4">
    <source>
        <dbReference type="Proteomes" id="UP001632038"/>
    </source>
</evidence>
<keyword evidence="1" id="KW-0472">Membrane</keyword>
<keyword evidence="1" id="KW-1133">Transmembrane helix</keyword>
<evidence type="ECO:0000313" key="3">
    <source>
        <dbReference type="EMBL" id="KAL3645508.1"/>
    </source>
</evidence>
<comment type="caution">
    <text evidence="3">The sequence shown here is derived from an EMBL/GenBank/DDBJ whole genome shotgun (WGS) entry which is preliminary data.</text>
</comment>
<dbReference type="EMBL" id="JAVIJP010000013">
    <property type="protein sequence ID" value="KAL3645508.1"/>
    <property type="molecule type" value="Genomic_DNA"/>
</dbReference>
<keyword evidence="1" id="KW-0812">Transmembrane</keyword>
<dbReference type="Pfam" id="PF13456">
    <property type="entry name" value="RVT_3"/>
    <property type="match status" value="1"/>
</dbReference>
<feature type="transmembrane region" description="Helical" evidence="1">
    <location>
        <begin position="6"/>
        <end position="29"/>
    </location>
</feature>
<gene>
    <name evidence="3" type="ORF">CASFOL_010688</name>
</gene>
<accession>A0ABD3DTC5</accession>
<evidence type="ECO:0000259" key="2">
    <source>
        <dbReference type="Pfam" id="PF13456"/>
    </source>
</evidence>
<dbReference type="InterPro" id="IPR002156">
    <property type="entry name" value="RNaseH_domain"/>
</dbReference>
<dbReference type="AlphaFoldDB" id="A0ABD3DTC5"/>
<sequence>MPYLLCLILIAGFVTVLMSLWIIFLLLALSSSKFGSPPFGIITLLHWKTKVHSLLSKAVVGKTWKPRPDNWLKANVDSTFLDDTAFSGVILKNKNGYILLAFTACHPCSDATAAESLAILDACLLLSKLKIKNIFIESYCLNSISCINGVSSN</sequence>
<feature type="domain" description="RNase H type-1" evidence="2">
    <location>
        <begin position="75"/>
        <end position="151"/>
    </location>
</feature>
<protein>
    <recommendedName>
        <fullName evidence="2">RNase H type-1 domain-containing protein</fullName>
    </recommendedName>
</protein>
<dbReference type="InterPro" id="IPR052929">
    <property type="entry name" value="RNase_H-like_EbsB-rel"/>
</dbReference>
<proteinExistence type="predicted"/>
<dbReference type="PANTHER" id="PTHR47074:SF11">
    <property type="entry name" value="REVERSE TRANSCRIPTASE-LIKE PROTEIN"/>
    <property type="match status" value="1"/>
</dbReference>